<accession>A0ABV8WQC7</accession>
<reference evidence="2" key="1">
    <citation type="journal article" date="2019" name="Int. J. Syst. Evol. Microbiol.">
        <title>The Global Catalogue of Microorganisms (GCM) 10K type strain sequencing project: providing services to taxonomists for standard genome sequencing and annotation.</title>
        <authorList>
            <consortium name="The Broad Institute Genomics Platform"/>
            <consortium name="The Broad Institute Genome Sequencing Center for Infectious Disease"/>
            <person name="Wu L."/>
            <person name="Ma J."/>
        </authorList>
    </citation>
    <scope>NUCLEOTIDE SEQUENCE [LARGE SCALE GENOMIC DNA]</scope>
    <source>
        <strain evidence="2">CCUG 37865</strain>
    </source>
</reference>
<sequence>MNRPEVQVYISDHCKECEDVIHFLEKRNVKYISKNTSRNKSFLKEIQKENVYVTPVVKTNYGKWVLGYQEDQLIHVLGL</sequence>
<organism evidence="1 2">
    <name type="scientific">Gracilibacillus xinjiangensis</name>
    <dbReference type="NCBI Taxonomy" id="1193282"/>
    <lineage>
        <taxon>Bacteria</taxon>
        <taxon>Bacillati</taxon>
        <taxon>Bacillota</taxon>
        <taxon>Bacilli</taxon>
        <taxon>Bacillales</taxon>
        <taxon>Bacillaceae</taxon>
        <taxon>Gracilibacillus</taxon>
    </lineage>
</organism>
<dbReference type="RefSeq" id="WP_390249267.1">
    <property type="nucleotide sequence ID" value="NZ_JBHSDT010000003.1"/>
</dbReference>
<keyword evidence="2" id="KW-1185">Reference proteome</keyword>
<dbReference type="InterPro" id="IPR036249">
    <property type="entry name" value="Thioredoxin-like_sf"/>
</dbReference>
<dbReference type="EMBL" id="JBHSDT010000003">
    <property type="protein sequence ID" value="MFC4402051.1"/>
    <property type="molecule type" value="Genomic_DNA"/>
</dbReference>
<name>A0ABV8WQC7_9BACI</name>
<dbReference type="PROSITE" id="PS51354">
    <property type="entry name" value="GLUTAREDOXIN_2"/>
    <property type="match status" value="1"/>
</dbReference>
<proteinExistence type="predicted"/>
<evidence type="ECO:0000313" key="1">
    <source>
        <dbReference type="EMBL" id="MFC4402051.1"/>
    </source>
</evidence>
<comment type="caution">
    <text evidence="1">The sequence shown here is derived from an EMBL/GenBank/DDBJ whole genome shotgun (WGS) entry which is preliminary data.</text>
</comment>
<dbReference type="Gene3D" id="3.40.30.10">
    <property type="entry name" value="Glutaredoxin"/>
    <property type="match status" value="1"/>
</dbReference>
<gene>
    <name evidence="1" type="ORF">ACFOY7_03070</name>
</gene>
<protein>
    <recommendedName>
        <fullName evidence="3">Glutaredoxin family protein</fullName>
    </recommendedName>
</protein>
<evidence type="ECO:0000313" key="2">
    <source>
        <dbReference type="Proteomes" id="UP001595882"/>
    </source>
</evidence>
<dbReference type="SUPFAM" id="SSF52833">
    <property type="entry name" value="Thioredoxin-like"/>
    <property type="match status" value="1"/>
</dbReference>
<evidence type="ECO:0008006" key="3">
    <source>
        <dbReference type="Google" id="ProtNLM"/>
    </source>
</evidence>
<dbReference type="Proteomes" id="UP001595882">
    <property type="component" value="Unassembled WGS sequence"/>
</dbReference>